<name>A0A2S7WE42_9FLAO</name>
<protein>
    <submittedName>
        <fullName evidence="1">Uncharacterized protein</fullName>
    </submittedName>
</protein>
<accession>A0A2S7WE42</accession>
<organism evidence="1 2">
    <name type="scientific">Polaribacter gangjinensis</name>
    <dbReference type="NCBI Taxonomy" id="574710"/>
    <lineage>
        <taxon>Bacteria</taxon>
        <taxon>Pseudomonadati</taxon>
        <taxon>Bacteroidota</taxon>
        <taxon>Flavobacteriia</taxon>
        <taxon>Flavobacteriales</taxon>
        <taxon>Flavobacteriaceae</taxon>
    </lineage>
</organism>
<keyword evidence="2" id="KW-1185">Reference proteome</keyword>
<dbReference type="RefSeq" id="WP_105046686.1">
    <property type="nucleotide sequence ID" value="NZ_CP150662.1"/>
</dbReference>
<dbReference type="AlphaFoldDB" id="A0A2S7WE42"/>
<dbReference type="Proteomes" id="UP000237608">
    <property type="component" value="Unassembled WGS sequence"/>
</dbReference>
<evidence type="ECO:0000313" key="2">
    <source>
        <dbReference type="Proteomes" id="UP000237608"/>
    </source>
</evidence>
<proteinExistence type="predicted"/>
<reference evidence="1 2" key="1">
    <citation type="submission" date="2016-12" db="EMBL/GenBank/DDBJ databases">
        <title>Trade-off between light-utilization and light-protection in marine flavobacteria.</title>
        <authorList>
            <person name="Kumagai Y."/>
            <person name="Yoshizawa S."/>
            <person name="Kogure K."/>
            <person name="Iwasaki W."/>
        </authorList>
    </citation>
    <scope>NUCLEOTIDE SEQUENCE [LARGE SCALE GENOMIC DNA]</scope>
    <source>
        <strain evidence="1 2">KCTC 22729</strain>
    </source>
</reference>
<dbReference type="OrthoDB" id="1202270at2"/>
<gene>
    <name evidence="1" type="ORF">BTO13_10000</name>
</gene>
<dbReference type="EMBL" id="MSCL01000001">
    <property type="protein sequence ID" value="PQJ75541.1"/>
    <property type="molecule type" value="Genomic_DNA"/>
</dbReference>
<evidence type="ECO:0000313" key="1">
    <source>
        <dbReference type="EMBL" id="PQJ75541.1"/>
    </source>
</evidence>
<comment type="caution">
    <text evidence="1">The sequence shown here is derived from an EMBL/GenBank/DDBJ whole genome shotgun (WGS) entry which is preliminary data.</text>
</comment>
<sequence length="163" mass="18397">MKPLKNIALIAVLLVGIFSFSKSENSQSKLNIDNLNVLEILSKQDVSCRPNSDFLFYVESSLVKKSRGFNTVNARVYMIDRSTGQYNLLASENVAIPFHKDMIALDYDSTKTELELVTLVNGDKIVGNDNSGNYSFSELMEYEMVYNSYINSTNKLLNLDRSI</sequence>